<name>A0A1C6WGD0_PLACE</name>
<feature type="compositionally biased region" description="Low complexity" evidence="1">
    <location>
        <begin position="109"/>
        <end position="118"/>
    </location>
</feature>
<sequence length="633" mass="66255">MIINFSTLPLIELKIPNWSDNFVDESLEIDDVMTSGCVKLHSKYLELEQKNTSQDTQKEQSPSESDKSEKKGNQQTSERSNSATEKQNEQPQSEQPLPKRAQQQKAALSSTSPQSPSEKSLKNLPSTTPGTSKTSGESTTPSTPKTTKPITKLEPAQSTSTKLGDTQQTPIKTPENIPVKIPAQQAPTKPPSTKPEPSQPVIPQKTPEQKQLKPSPAPALPKPRQLPSQPPQKKDTSLQKPQTGGLSHQNETGNSKNEQKGSGSEKGNANGESGGSGKSGVKPKDNTPKKTDHVNNSLPGPKPQSQEKGSVNQRNETDTAPSVQNSGARGNKDNVGIGSKTNPSSDITNQPQSPNPKEGSIGGGLGRSGEKSTNNAPKKIENVDNSPPGPKAQIQKKGSVNQRSGVGTPPSVKNSRNDAPKDINNAARDTKDNTGTGKSGEGKLNGVPVNHETDENKKIDQNQGTDNKQGSSRGGSGASSIGSNSSGSGVDTSSSPLSQPQSPSSETLHQISSSLPSPVTSSSTPSITLSFSAPETNTSSSITTTVPTAENSEADMSSTESTLSGQNGASKILSRGKRSAAPVSLTTTPTAESGVTSDTSSSTGKGNTPRTDVKINDKPSIWCIGTNRKCNII</sequence>
<evidence type="ECO:0000256" key="1">
    <source>
        <dbReference type="SAM" id="MobiDB-lite"/>
    </source>
</evidence>
<feature type="compositionally biased region" description="Low complexity" evidence="1">
    <location>
        <begin position="261"/>
        <end position="271"/>
    </location>
</feature>
<evidence type="ECO:0000313" key="2">
    <source>
        <dbReference type="EMBL" id="SCL86822.1"/>
    </source>
</evidence>
<reference evidence="2" key="1">
    <citation type="submission" date="2016-08" db="EMBL/GenBank/DDBJ databases">
        <authorList>
            <consortium name="Pathogen Informatics"/>
        </authorList>
    </citation>
    <scope>NUCLEOTIDE SEQUENCE</scope>
    <source>
        <strain evidence="2">DS</strain>
    </source>
</reference>
<feature type="non-terminal residue" evidence="2">
    <location>
        <position position="633"/>
    </location>
</feature>
<feature type="compositionally biased region" description="Pro residues" evidence="1">
    <location>
        <begin position="188"/>
        <end position="200"/>
    </location>
</feature>
<feature type="compositionally biased region" description="Polar residues" evidence="1">
    <location>
        <begin position="294"/>
        <end position="328"/>
    </location>
</feature>
<protein>
    <recommendedName>
        <fullName evidence="3">CIR protein</fullName>
    </recommendedName>
</protein>
<feature type="compositionally biased region" description="Polar residues" evidence="1">
    <location>
        <begin position="50"/>
        <end position="63"/>
    </location>
</feature>
<dbReference type="Proteomes" id="UP000507536">
    <property type="component" value="Unassembled WGS sequence"/>
</dbReference>
<dbReference type="AlphaFoldDB" id="A0A1C6WGD0"/>
<feature type="compositionally biased region" description="Polar residues" evidence="1">
    <location>
        <begin position="533"/>
        <end position="569"/>
    </location>
</feature>
<organism evidence="2">
    <name type="scientific">Plasmodium chabaudi adami</name>
    <dbReference type="NCBI Taxonomy" id="5826"/>
    <lineage>
        <taxon>Eukaryota</taxon>
        <taxon>Sar</taxon>
        <taxon>Alveolata</taxon>
        <taxon>Apicomplexa</taxon>
        <taxon>Aconoidasida</taxon>
        <taxon>Haemosporida</taxon>
        <taxon>Plasmodiidae</taxon>
        <taxon>Plasmodium</taxon>
        <taxon>Plasmodium (Vinckeia)</taxon>
    </lineage>
</organism>
<feature type="region of interest" description="Disordered" evidence="1">
    <location>
        <begin position="47"/>
        <end position="617"/>
    </location>
</feature>
<feature type="compositionally biased region" description="Polar residues" evidence="1">
    <location>
        <begin position="396"/>
        <end position="405"/>
    </location>
</feature>
<feature type="compositionally biased region" description="Polar residues" evidence="1">
    <location>
        <begin position="156"/>
        <end position="171"/>
    </location>
</feature>
<proteinExistence type="predicted"/>
<feature type="compositionally biased region" description="Polar residues" evidence="1">
    <location>
        <begin position="73"/>
        <end position="108"/>
    </location>
</feature>
<feature type="compositionally biased region" description="Low complexity" evidence="1">
    <location>
        <begin position="593"/>
        <end position="606"/>
    </location>
</feature>
<accession>A0A1C6WGD0</accession>
<feature type="compositionally biased region" description="Polar residues" evidence="1">
    <location>
        <begin position="238"/>
        <end position="256"/>
    </location>
</feature>
<evidence type="ECO:0008006" key="3">
    <source>
        <dbReference type="Google" id="ProtNLM"/>
    </source>
</evidence>
<feature type="compositionally biased region" description="Low complexity" evidence="1">
    <location>
        <begin position="125"/>
        <end position="152"/>
    </location>
</feature>
<feature type="compositionally biased region" description="Basic and acidic residues" evidence="1">
    <location>
        <begin position="282"/>
        <end position="293"/>
    </location>
</feature>
<feature type="compositionally biased region" description="Basic and acidic residues" evidence="1">
    <location>
        <begin position="451"/>
        <end position="460"/>
    </location>
</feature>
<gene>
    <name evidence="2" type="ORF">PCHDS_000512800</name>
</gene>
<dbReference type="EMBL" id="FMIN01000197">
    <property type="protein sequence ID" value="SCL86822.1"/>
    <property type="molecule type" value="Genomic_DNA"/>
</dbReference>
<feature type="compositionally biased region" description="Low complexity" evidence="1">
    <location>
        <begin position="478"/>
        <end position="532"/>
    </location>
</feature>
<feature type="compositionally biased region" description="Polar residues" evidence="1">
    <location>
        <begin position="339"/>
        <end position="352"/>
    </location>
</feature>